<dbReference type="Pfam" id="PF04194">
    <property type="entry name" value="PDCD2_C"/>
    <property type="match status" value="1"/>
</dbReference>
<evidence type="ECO:0000313" key="1">
    <source>
        <dbReference type="EnsemblMetazoa" id="AATE001317-PA.1"/>
    </source>
</evidence>
<dbReference type="PANTHER" id="PTHR12298">
    <property type="entry name" value="PCDC2 PROGRAMMED CELL DEATH PROTEIN 2 -RELATED"/>
    <property type="match status" value="1"/>
</dbReference>
<name>A0A182ILC0_ANOAO</name>
<dbReference type="InterPro" id="IPR007320">
    <property type="entry name" value="PDCD2_C"/>
</dbReference>
<dbReference type="PROSITE" id="PS50865">
    <property type="entry name" value="ZF_MYND_2"/>
    <property type="match status" value="1"/>
</dbReference>
<organism evidence="1">
    <name type="scientific">Anopheles atroparvus</name>
    <name type="common">European mosquito</name>
    <dbReference type="NCBI Taxonomy" id="41427"/>
    <lineage>
        <taxon>Eukaryota</taxon>
        <taxon>Metazoa</taxon>
        <taxon>Ecdysozoa</taxon>
        <taxon>Arthropoda</taxon>
        <taxon>Hexapoda</taxon>
        <taxon>Insecta</taxon>
        <taxon>Pterygota</taxon>
        <taxon>Neoptera</taxon>
        <taxon>Endopterygota</taxon>
        <taxon>Diptera</taxon>
        <taxon>Nematocera</taxon>
        <taxon>Culicoidea</taxon>
        <taxon>Culicidae</taxon>
        <taxon>Anophelinae</taxon>
        <taxon>Anopheles</taxon>
    </lineage>
</organism>
<dbReference type="STRING" id="41427.A0A182ILC0"/>
<sequence>METTPVDLGFLETSEPWLLTNKFFRSKVGGKPAWLELKNLPKPDELQCEQCKEPLTFLCQVYAPAEENETSFHRTLFVFVCATAACNQSATPEARSIKVLRSQLARQNEFYDYDPPDETAESPAIKSPVPLCVVCGCHGPKLCSRCKSVNYCSSSHQRRDWKAGHKAVCSEEGVTRQTTQTAEASLILLPQFEIITEPEEYESKAKLSEEEIEKRQMEEYEQLKHEGKVGTLDDLPEAELDQYSADQVEDKTFDKFKARIAADPDQVLRYERRGKPLWLSPVVPKEIPSCSQCTGPRVFEFQIMPQLLNSLANDSLDWGTLVCYTCERSCNIEGYVEEFIYRQDVLNLNTAKE</sequence>
<dbReference type="GO" id="GO:0005737">
    <property type="term" value="C:cytoplasm"/>
    <property type="evidence" value="ECO:0007669"/>
    <property type="project" value="InterPro"/>
</dbReference>
<dbReference type="GO" id="GO:0005634">
    <property type="term" value="C:nucleus"/>
    <property type="evidence" value="ECO:0007669"/>
    <property type="project" value="TreeGrafter"/>
</dbReference>
<dbReference type="EnsemblMetazoa" id="AATE001317-RA">
    <property type="protein sequence ID" value="AATE001317-PA.1"/>
    <property type="gene ID" value="AATE001317"/>
</dbReference>
<reference evidence="1" key="1">
    <citation type="submission" date="2022-08" db="UniProtKB">
        <authorList>
            <consortium name="EnsemblMetazoa"/>
        </authorList>
    </citation>
    <scope>IDENTIFICATION</scope>
    <source>
        <strain evidence="1">EBRO</strain>
    </source>
</reference>
<dbReference type="Gene3D" id="6.10.140.2220">
    <property type="match status" value="1"/>
</dbReference>
<dbReference type="InterPro" id="IPR002893">
    <property type="entry name" value="Znf_MYND"/>
</dbReference>
<accession>A0A182ILC0</accession>
<dbReference type="SUPFAM" id="SSF144232">
    <property type="entry name" value="HIT/MYND zinc finger-like"/>
    <property type="match status" value="1"/>
</dbReference>
<dbReference type="VEuPathDB" id="VectorBase:AATE001317"/>
<protein>
    <submittedName>
        <fullName evidence="1">Uncharacterized protein</fullName>
    </submittedName>
</protein>
<dbReference type="AlphaFoldDB" id="A0A182ILC0"/>
<dbReference type="PANTHER" id="PTHR12298:SF4">
    <property type="entry name" value="PROGRAMMED CELL DEATH PROTEIN 2"/>
    <property type="match status" value="1"/>
</dbReference>
<dbReference type="Pfam" id="PF01753">
    <property type="entry name" value="zf-MYND"/>
    <property type="match status" value="1"/>
</dbReference>
<proteinExistence type="predicted"/>
<dbReference type="PROSITE" id="PS01360">
    <property type="entry name" value="ZF_MYND_1"/>
    <property type="match status" value="1"/>
</dbReference>